<dbReference type="Pfam" id="PF00232">
    <property type="entry name" value="Glyco_hydro_1"/>
    <property type="match status" value="2"/>
</dbReference>
<comment type="similarity">
    <text evidence="1 4">Belongs to the glycosyl hydrolase 1 family.</text>
</comment>
<dbReference type="EMBL" id="BSUK01000001">
    <property type="protein sequence ID" value="GMA23989.1"/>
    <property type="molecule type" value="Genomic_DNA"/>
</dbReference>
<dbReference type="PANTHER" id="PTHR10353">
    <property type="entry name" value="GLYCOSYL HYDROLASE"/>
    <property type="match status" value="1"/>
</dbReference>
<dbReference type="Proteomes" id="UP001157091">
    <property type="component" value="Unassembled WGS sequence"/>
</dbReference>
<organism evidence="5 6">
    <name type="scientific">Luteimicrobium album</name>
    <dbReference type="NCBI Taxonomy" id="1054550"/>
    <lineage>
        <taxon>Bacteria</taxon>
        <taxon>Bacillati</taxon>
        <taxon>Actinomycetota</taxon>
        <taxon>Actinomycetes</taxon>
        <taxon>Micrococcales</taxon>
        <taxon>Luteimicrobium</taxon>
    </lineage>
</organism>
<name>A0ABQ6I2H5_9MICO</name>
<protein>
    <submittedName>
        <fullName evidence="5">Beta-glucosidase</fullName>
    </submittedName>
</protein>
<sequence>MITTGRAPAPDDAGTASTPELRFPAGFWWGAATAAHQVEGNNTTSDWWTREHRRDSDLPEPSDDAVDSYHRYPEDVALVADAGLGMYRFSVEWARIEPEQGSFSRAQLDHYRRMVDACRTRGVEPMVTLHHCTNPLWFARRGGWREDDAPDLFARYVERVLPVLDDVTWVCTINEPNMLASLRDWEAVEMLASRRPEPDVHVAEVLVRAHRGAREVLASSGGLLTGWTIGTQDFQPLPGAEDVARDYGYYREDFFTESAAGDDFIGVQNYSRTVIGPDGPLPLPPGVETNILGWEYHPAALGNALRHSWELGRGTPLIVTESGLATRDDERRIDHTAAALEGVRAALDDGVDVRGYLYWSLLDNYEWGSYDPTFGLVAWDRETFERRPKPSLRWLGDVARTGVVPSRPRARGSAA</sequence>
<dbReference type="Gene3D" id="3.20.20.80">
    <property type="entry name" value="Glycosidases"/>
    <property type="match status" value="2"/>
</dbReference>
<dbReference type="InterPro" id="IPR001360">
    <property type="entry name" value="Glyco_hydro_1"/>
</dbReference>
<accession>A0ABQ6I2H5</accession>
<gene>
    <name evidence="5" type="ORF">GCM10025864_17480</name>
</gene>
<proteinExistence type="inferred from homology"/>
<dbReference type="InterPro" id="IPR017853">
    <property type="entry name" value="GH"/>
</dbReference>
<evidence type="ECO:0000256" key="4">
    <source>
        <dbReference type="RuleBase" id="RU003690"/>
    </source>
</evidence>
<reference evidence="6" key="1">
    <citation type="journal article" date="2019" name="Int. J. Syst. Evol. Microbiol.">
        <title>The Global Catalogue of Microorganisms (GCM) 10K type strain sequencing project: providing services to taxonomists for standard genome sequencing and annotation.</title>
        <authorList>
            <consortium name="The Broad Institute Genomics Platform"/>
            <consortium name="The Broad Institute Genome Sequencing Center for Infectious Disease"/>
            <person name="Wu L."/>
            <person name="Ma J."/>
        </authorList>
    </citation>
    <scope>NUCLEOTIDE SEQUENCE [LARGE SCALE GENOMIC DNA]</scope>
    <source>
        <strain evidence="6">NBRC 106348</strain>
    </source>
</reference>
<evidence type="ECO:0000256" key="2">
    <source>
        <dbReference type="ARBA" id="ARBA00022801"/>
    </source>
</evidence>
<comment type="caution">
    <text evidence="5">The sequence shown here is derived from an EMBL/GenBank/DDBJ whole genome shotgun (WGS) entry which is preliminary data.</text>
</comment>
<evidence type="ECO:0000313" key="5">
    <source>
        <dbReference type="EMBL" id="GMA23989.1"/>
    </source>
</evidence>
<dbReference type="PRINTS" id="PR00131">
    <property type="entry name" value="GLHYDRLASE1"/>
</dbReference>
<keyword evidence="6" id="KW-1185">Reference proteome</keyword>
<dbReference type="SUPFAM" id="SSF51445">
    <property type="entry name" value="(Trans)glycosidases"/>
    <property type="match status" value="1"/>
</dbReference>
<keyword evidence="2" id="KW-0378">Hydrolase</keyword>
<evidence type="ECO:0000313" key="6">
    <source>
        <dbReference type="Proteomes" id="UP001157091"/>
    </source>
</evidence>
<dbReference type="RefSeq" id="WP_284292885.1">
    <property type="nucleotide sequence ID" value="NZ_BSUK01000001.1"/>
</dbReference>
<keyword evidence="3" id="KW-0326">Glycosidase</keyword>
<evidence type="ECO:0000256" key="1">
    <source>
        <dbReference type="ARBA" id="ARBA00010838"/>
    </source>
</evidence>
<dbReference type="PANTHER" id="PTHR10353:SF36">
    <property type="entry name" value="LP05116P"/>
    <property type="match status" value="1"/>
</dbReference>
<evidence type="ECO:0000256" key="3">
    <source>
        <dbReference type="ARBA" id="ARBA00023295"/>
    </source>
</evidence>